<feature type="transmembrane region" description="Helical" evidence="14">
    <location>
        <begin position="154"/>
        <end position="174"/>
    </location>
</feature>
<dbReference type="HOGENOM" id="CLU_018808_10_0_1"/>
<evidence type="ECO:0000313" key="17">
    <source>
        <dbReference type="Proteomes" id="UP000009046"/>
    </source>
</evidence>
<dbReference type="VEuPathDB" id="VectorBase:PHUM221130"/>
<dbReference type="RefSeq" id="XP_002425800.1">
    <property type="nucleotide sequence ID" value="XM_002425755.1"/>
</dbReference>
<feature type="transmembrane region" description="Helical" evidence="14">
    <location>
        <begin position="226"/>
        <end position="244"/>
    </location>
</feature>
<keyword evidence="9" id="KW-0406">Ion transport</keyword>
<dbReference type="OMA" id="DANCITL"/>
<evidence type="ECO:0000256" key="6">
    <source>
        <dbReference type="ARBA" id="ARBA00022979"/>
    </source>
</evidence>
<evidence type="ECO:0000256" key="2">
    <source>
        <dbReference type="ARBA" id="ARBA00006434"/>
    </source>
</evidence>
<evidence type="ECO:0000256" key="4">
    <source>
        <dbReference type="ARBA" id="ARBA00022692"/>
    </source>
</evidence>
<keyword evidence="6" id="KW-0530">Neurotransmitter biosynthesis</keyword>
<feature type="transmembrane region" description="Helical" evidence="14">
    <location>
        <begin position="36"/>
        <end position="62"/>
    </location>
</feature>
<keyword evidence="11" id="KW-0325">Glycoprotein</keyword>
<keyword evidence="3" id="KW-0813">Transport</keyword>
<evidence type="ECO:0000256" key="7">
    <source>
        <dbReference type="ARBA" id="ARBA00022989"/>
    </source>
</evidence>
<feature type="transmembrane region" description="Helical" evidence="14">
    <location>
        <begin position="388"/>
        <end position="410"/>
    </location>
</feature>
<gene>
    <name evidence="16" type="primary">8237760</name>
    <name evidence="15" type="ORF">Phum_PHUM221130</name>
</gene>
<dbReference type="OrthoDB" id="546820at2759"/>
<dbReference type="Gene3D" id="1.20.1730.10">
    <property type="entry name" value="Sodium/glucose cotransporter"/>
    <property type="match status" value="1"/>
</dbReference>
<dbReference type="InParanoid" id="E0VI56"/>
<keyword evidence="10 14" id="KW-0472">Membrane</keyword>
<dbReference type="PROSITE" id="PS50283">
    <property type="entry name" value="NA_SOLUT_SYMP_3"/>
    <property type="match status" value="1"/>
</dbReference>
<evidence type="ECO:0000313" key="15">
    <source>
        <dbReference type="EMBL" id="EEB13062.1"/>
    </source>
</evidence>
<dbReference type="InterPro" id="IPR001734">
    <property type="entry name" value="Na/solute_symporter"/>
</dbReference>
<reference evidence="15" key="2">
    <citation type="submission" date="2007-04" db="EMBL/GenBank/DDBJ databases">
        <title>The genome of the human body louse.</title>
        <authorList>
            <consortium name="The Human Body Louse Genome Consortium"/>
            <person name="Kirkness E."/>
            <person name="Walenz B."/>
            <person name="Hass B."/>
            <person name="Bruggner R."/>
            <person name="Strausberg R."/>
        </authorList>
    </citation>
    <scope>NUCLEOTIDE SEQUENCE</scope>
    <source>
        <strain evidence="15">USDA</strain>
    </source>
</reference>
<evidence type="ECO:0000256" key="12">
    <source>
        <dbReference type="ARBA" id="ARBA00023201"/>
    </source>
</evidence>
<keyword evidence="5" id="KW-0769">Symport</keyword>
<feature type="transmembrane region" description="Helical" evidence="14">
    <location>
        <begin position="315"/>
        <end position="341"/>
    </location>
</feature>
<dbReference type="InterPro" id="IPR038377">
    <property type="entry name" value="Na/Glc_symporter_sf"/>
</dbReference>
<protein>
    <submittedName>
        <fullName evidence="15 16">High-affinity choline transporter, putative</fullName>
    </submittedName>
</protein>
<dbReference type="GO" id="GO:0005307">
    <property type="term" value="F:choline:sodium symporter activity"/>
    <property type="evidence" value="ECO:0007669"/>
    <property type="project" value="TreeGrafter"/>
</dbReference>
<keyword evidence="12" id="KW-0739">Sodium transport</keyword>
<dbReference type="PANTHER" id="PTHR45897">
    <property type="entry name" value="HIGH-AFFINITY CHOLINE TRANSPORTER 1"/>
    <property type="match status" value="1"/>
</dbReference>
<feature type="transmembrane region" description="Helical" evidence="14">
    <location>
        <begin position="74"/>
        <end position="95"/>
    </location>
</feature>
<feature type="transmembrane region" description="Helical" evidence="14">
    <location>
        <begin position="256"/>
        <end position="277"/>
    </location>
</feature>
<evidence type="ECO:0000256" key="10">
    <source>
        <dbReference type="ARBA" id="ARBA00023136"/>
    </source>
</evidence>
<keyword evidence="8" id="KW-0915">Sodium</keyword>
<dbReference type="CDD" id="cd11474">
    <property type="entry name" value="SLC5sbd_CHT"/>
    <property type="match status" value="1"/>
</dbReference>
<sequence length="550" mass="60441">MVFVAGLIGIIVFYLAILGVGIWASRKAKNNSEEELMLAGKSLGFVVGTLTLVATWVGGGYINGASEVMFTRGLLWAQVPVGYSLALLAGALLFVKPMRDANCITLLDPFQRKYGNTIGAFLFIPCILGDLFWVGSILNALGSSLVVITELSPIMSIVLSVIFVASYTSIGAMYSVTYTDVVQLFLILFGLVLSVPFVARNEYINNDKLNQVDWVGSIAPLDLGEWIDTMLLLIFGGIPWQGYMQRILAIRNTKTAQYLSMISTFGCAIMSVPSAYIGVVARAVNWDEVPTFHRNVTSMDGSDILPIVLRHLTPAAIGFFGLGAISAAVMSSADSSVLSFSAMFSRNLYKNLIRKKASSKEIVWVLRITILCISVLSAIIALTVPSVYYLSVLSSDLIYVILFPQLLLVVHWNNFVNSYGCIFSYLVGGTLRILGGEHALGLPTVIKYPNYDHVKNRQKFPHRTFAMLCSLAAHILISSITHVLFIKKIVPIKYDFLHCFEEEEKTNPSSVSLTNLTRDDKKKNKKIIKTQKEFRNGSTTAFDDPAGTSK</sequence>
<evidence type="ECO:0000256" key="8">
    <source>
        <dbReference type="ARBA" id="ARBA00023053"/>
    </source>
</evidence>
<organism>
    <name type="scientific">Pediculus humanus subsp. corporis</name>
    <name type="common">Body louse</name>
    <dbReference type="NCBI Taxonomy" id="121224"/>
    <lineage>
        <taxon>Eukaryota</taxon>
        <taxon>Metazoa</taxon>
        <taxon>Ecdysozoa</taxon>
        <taxon>Arthropoda</taxon>
        <taxon>Hexapoda</taxon>
        <taxon>Insecta</taxon>
        <taxon>Pterygota</taxon>
        <taxon>Neoptera</taxon>
        <taxon>Paraneoptera</taxon>
        <taxon>Psocodea</taxon>
        <taxon>Troctomorpha</taxon>
        <taxon>Phthiraptera</taxon>
        <taxon>Anoplura</taxon>
        <taxon>Pediculidae</taxon>
        <taxon>Pediculus</taxon>
    </lineage>
</organism>
<dbReference type="EnsemblMetazoa" id="PHUM221130-RA">
    <property type="protein sequence ID" value="PHUM221130-PA"/>
    <property type="gene ID" value="PHUM221130"/>
</dbReference>
<dbReference type="GeneID" id="8237760"/>
<keyword evidence="4 14" id="KW-0812">Transmembrane</keyword>
<evidence type="ECO:0000256" key="9">
    <source>
        <dbReference type="ARBA" id="ARBA00023065"/>
    </source>
</evidence>
<dbReference type="Proteomes" id="UP000009046">
    <property type="component" value="Unassembled WGS sequence"/>
</dbReference>
<dbReference type="STRING" id="121224.E0VI56"/>
<name>E0VI56_PEDHC</name>
<keyword evidence="7 14" id="KW-1133">Transmembrane helix</keyword>
<evidence type="ECO:0000256" key="1">
    <source>
        <dbReference type="ARBA" id="ARBA00004141"/>
    </source>
</evidence>
<evidence type="ECO:0000256" key="13">
    <source>
        <dbReference type="RuleBase" id="RU362091"/>
    </source>
</evidence>
<dbReference type="PANTHER" id="PTHR45897:SF4">
    <property type="entry name" value="HIGH-AFFINITY CHOLINE TRANSPORTER 1"/>
    <property type="match status" value="1"/>
</dbReference>
<feature type="transmembrane region" description="Helical" evidence="14">
    <location>
        <begin position="181"/>
        <end position="199"/>
    </location>
</feature>
<evidence type="ECO:0000256" key="14">
    <source>
        <dbReference type="SAM" id="Phobius"/>
    </source>
</evidence>
<dbReference type="CTD" id="8237760"/>
<dbReference type="GO" id="GO:0008292">
    <property type="term" value="P:acetylcholine biosynthetic process"/>
    <property type="evidence" value="ECO:0007669"/>
    <property type="project" value="TreeGrafter"/>
</dbReference>
<reference evidence="15" key="1">
    <citation type="submission" date="2007-04" db="EMBL/GenBank/DDBJ databases">
        <title>Annotation of Pediculus humanus corporis strain USDA.</title>
        <authorList>
            <person name="Kirkness E."/>
            <person name="Hannick L."/>
            <person name="Hass B."/>
            <person name="Bruggner R."/>
            <person name="Lawson D."/>
            <person name="Bidwell S."/>
            <person name="Joardar V."/>
            <person name="Caler E."/>
            <person name="Walenz B."/>
            <person name="Inman J."/>
            <person name="Schobel S."/>
            <person name="Galinsky K."/>
            <person name="Amedeo P."/>
            <person name="Strausberg R."/>
        </authorList>
    </citation>
    <scope>NUCLEOTIDE SEQUENCE</scope>
    <source>
        <strain evidence="15">USDA</strain>
    </source>
</reference>
<accession>E0VI56</accession>
<comment type="similarity">
    <text evidence="2 13">Belongs to the sodium:solute symporter (SSF) (TC 2.A.21) family.</text>
</comment>
<dbReference type="eggNOG" id="KOG3761">
    <property type="taxonomic scope" value="Eukaryota"/>
</dbReference>
<feature type="transmembrane region" description="Helical" evidence="14">
    <location>
        <begin position="6"/>
        <end position="24"/>
    </location>
</feature>
<dbReference type="EMBL" id="AAZO01002553">
    <property type="status" value="NOT_ANNOTATED_CDS"/>
    <property type="molecule type" value="Genomic_DNA"/>
</dbReference>
<evidence type="ECO:0000256" key="5">
    <source>
        <dbReference type="ARBA" id="ARBA00022847"/>
    </source>
</evidence>
<dbReference type="KEGG" id="phu:Phum_PHUM221130"/>
<feature type="transmembrane region" description="Helical" evidence="14">
    <location>
        <begin position="362"/>
        <end position="382"/>
    </location>
</feature>
<dbReference type="AlphaFoldDB" id="E0VI56"/>
<keyword evidence="17" id="KW-1185">Reference proteome</keyword>
<feature type="transmembrane region" description="Helical" evidence="14">
    <location>
        <begin position="116"/>
        <end position="134"/>
    </location>
</feature>
<evidence type="ECO:0000256" key="3">
    <source>
        <dbReference type="ARBA" id="ARBA00022448"/>
    </source>
</evidence>
<dbReference type="EMBL" id="DS235184">
    <property type="protein sequence ID" value="EEB13062.1"/>
    <property type="molecule type" value="Genomic_DNA"/>
</dbReference>
<evidence type="ECO:0000256" key="11">
    <source>
        <dbReference type="ARBA" id="ARBA00023180"/>
    </source>
</evidence>
<dbReference type="Pfam" id="PF00474">
    <property type="entry name" value="SSF"/>
    <property type="match status" value="1"/>
</dbReference>
<reference evidence="16" key="3">
    <citation type="submission" date="2021-02" db="UniProtKB">
        <authorList>
            <consortium name="EnsemblMetazoa"/>
        </authorList>
    </citation>
    <scope>IDENTIFICATION</scope>
    <source>
        <strain evidence="16">USDA</strain>
    </source>
</reference>
<dbReference type="GO" id="GO:0005886">
    <property type="term" value="C:plasma membrane"/>
    <property type="evidence" value="ECO:0007669"/>
    <property type="project" value="TreeGrafter"/>
</dbReference>
<feature type="transmembrane region" description="Helical" evidence="14">
    <location>
        <begin position="465"/>
        <end position="486"/>
    </location>
</feature>
<proteinExistence type="inferred from homology"/>
<feature type="transmembrane region" description="Helical" evidence="14">
    <location>
        <begin position="422"/>
        <end position="445"/>
    </location>
</feature>
<evidence type="ECO:0000313" key="16">
    <source>
        <dbReference type="EnsemblMetazoa" id="PHUM221130-PA"/>
    </source>
</evidence>
<dbReference type="InterPro" id="IPR052244">
    <property type="entry name" value="Choline_transporter"/>
</dbReference>
<comment type="subcellular location">
    <subcellularLocation>
        <location evidence="1">Membrane</location>
        <topology evidence="1">Multi-pass membrane protein</topology>
    </subcellularLocation>
</comment>